<evidence type="ECO:0000256" key="1">
    <source>
        <dbReference type="ARBA" id="ARBA00012210"/>
    </source>
</evidence>
<dbReference type="Gene3D" id="1.25.40.20">
    <property type="entry name" value="Ankyrin repeat-containing domain"/>
    <property type="match status" value="2"/>
</dbReference>
<evidence type="ECO:0000256" key="4">
    <source>
        <dbReference type="PROSITE-ProRule" id="PRU00023"/>
    </source>
</evidence>
<sequence length="848" mass="95220">MLRSIIYQIVIRQRRLLELVRKARALQGPQLFHQLSGLWELLLDIIKAETQIPTIIVIDAIDECDKSTQLTLVSRITKLMKAAEDSPIKFFITARPQISASYGIPNDATVYHRLDLEDFQTEIGQDVLLVIQQRLDLLVQRNSCTDDLRVQLEGSLAPRAGKTFLWASLVLLSLESKSFLMPSDLIALNRLPTTAVKLYRELLENIPTTNRKAAGELLRILVCSDKPLKINEINLLLDYYLEPKAEREHPVYTNDTVKRQLYPLVQISHGALTLIHPSIGDFLLGVETSDEIPEDLSKAFGVDLSRDSLKISKACMRYLLSDPFTSDIFSAPSSSDDTDSPSVRNLTEDSSDGFDFGGFDGEMFAEEGKGDEEICRMIAREYHLYDYASRFWTQLLDHDEETYLDSEFQDMAVSLFDLSETHTGNWLRYFWEVTAPGDVYPESSTPISLASYFGHSATVRHLSEEEQPEREIGLSVYWASRQGNASCLRILLQSYADRIIRRPSICSLGRLSPLAVAAQYGHQECVEVILERNIFDINAKNDSGQTALSLAVTHGHTEIVSMLLKETEVDLNISDHGGSTPLFWTIASNSLSILSMLLKDKRVDVLHLDNHGRNPLSWAAEEGQTTLAEKMIQDRRMDLNNRDRNGKTPLLWAVQNVRFPIVKLLIEKGRVDTSARDKHGRTAISWAAERNDKRMMPFLIKTCPKEVDSPDDQGWAPLAWSLNTPGYLNNTLALFQSGRVNINLKDSTSRTPLSFAVGWGYLEIAKAFLRFPGVDPNCVDSAGNTPIFDAVRDSNLDMIKVLIDAKGVDINFRNKNGKTPLAVALAEKKLDIVALLLSAEGIEKDHPV</sequence>
<feature type="repeat" description="ANK" evidence="4">
    <location>
        <begin position="645"/>
        <end position="669"/>
    </location>
</feature>
<evidence type="ECO:0000256" key="3">
    <source>
        <dbReference type="ARBA" id="ARBA00023043"/>
    </source>
</evidence>
<evidence type="ECO:0000313" key="8">
    <source>
        <dbReference type="Proteomes" id="UP001221413"/>
    </source>
</evidence>
<dbReference type="SUPFAM" id="SSF48403">
    <property type="entry name" value="Ankyrin repeat"/>
    <property type="match status" value="2"/>
</dbReference>
<keyword evidence="3 4" id="KW-0040">ANK repeat</keyword>
<organism evidence="7 8">
    <name type="scientific">Drechslerella dactyloides</name>
    <name type="common">Nematode-trapping fungus</name>
    <name type="synonym">Arthrobotrys dactyloides</name>
    <dbReference type="NCBI Taxonomy" id="74499"/>
    <lineage>
        <taxon>Eukaryota</taxon>
        <taxon>Fungi</taxon>
        <taxon>Dikarya</taxon>
        <taxon>Ascomycota</taxon>
        <taxon>Pezizomycotina</taxon>
        <taxon>Orbiliomycetes</taxon>
        <taxon>Orbiliales</taxon>
        <taxon>Orbiliaceae</taxon>
        <taxon>Drechslerella</taxon>
    </lineage>
</organism>
<dbReference type="PROSITE" id="PS50297">
    <property type="entry name" value="ANK_REP_REGION"/>
    <property type="match status" value="2"/>
</dbReference>
<dbReference type="PANTHER" id="PTHR24161:SF85">
    <property type="entry name" value="PALMITOYLTRANSFERASE HIP14"/>
    <property type="match status" value="1"/>
</dbReference>
<feature type="domain" description="Nephrocystin 3-like N-terminal" evidence="6">
    <location>
        <begin position="1"/>
        <end position="95"/>
    </location>
</feature>
<keyword evidence="8" id="KW-1185">Reference proteome</keyword>
<dbReference type="Pfam" id="PF24883">
    <property type="entry name" value="NPHP3_N"/>
    <property type="match status" value="1"/>
</dbReference>
<dbReference type="EC" id="2.3.1.225" evidence="1"/>
<protein>
    <recommendedName>
        <fullName evidence="1">protein S-acyltransferase</fullName>
        <ecNumber evidence="1">2.3.1.225</ecNumber>
    </recommendedName>
</protein>
<feature type="repeat" description="ANK" evidence="4">
    <location>
        <begin position="543"/>
        <end position="576"/>
    </location>
</feature>
<reference evidence="7" key="1">
    <citation type="submission" date="2023-01" db="EMBL/GenBank/DDBJ databases">
        <title>The chitinases involved in constricting ring structure development in the nematode-trapping fungus Drechslerella dactyloides.</title>
        <authorList>
            <person name="Wang R."/>
            <person name="Zhang L."/>
            <person name="Tang P."/>
            <person name="Li S."/>
            <person name="Liang L."/>
        </authorList>
    </citation>
    <scope>NUCLEOTIDE SEQUENCE</scope>
    <source>
        <strain evidence="7">YMF1.00031</strain>
    </source>
</reference>
<dbReference type="PANTHER" id="PTHR24161">
    <property type="entry name" value="ANK_REP_REGION DOMAIN-CONTAINING PROTEIN-RELATED"/>
    <property type="match status" value="1"/>
</dbReference>
<evidence type="ECO:0000256" key="5">
    <source>
        <dbReference type="SAM" id="MobiDB-lite"/>
    </source>
</evidence>
<evidence type="ECO:0000256" key="2">
    <source>
        <dbReference type="ARBA" id="ARBA00022737"/>
    </source>
</evidence>
<dbReference type="Pfam" id="PF12796">
    <property type="entry name" value="Ank_2"/>
    <property type="match status" value="2"/>
</dbReference>
<dbReference type="InterPro" id="IPR036770">
    <property type="entry name" value="Ankyrin_rpt-contain_sf"/>
</dbReference>
<gene>
    <name evidence="7" type="ORF">Dda_3452</name>
</gene>
<evidence type="ECO:0000259" key="6">
    <source>
        <dbReference type="Pfam" id="PF24883"/>
    </source>
</evidence>
<accession>A0AAD6J1K4</accession>
<comment type="caution">
    <text evidence="7">The sequence shown here is derived from an EMBL/GenBank/DDBJ whole genome shotgun (WGS) entry which is preliminary data.</text>
</comment>
<dbReference type="PROSITE" id="PS50088">
    <property type="entry name" value="ANK_REPEAT"/>
    <property type="match status" value="2"/>
</dbReference>
<name>A0AAD6J1K4_DREDA</name>
<dbReference type="SMART" id="SM00248">
    <property type="entry name" value="ANK"/>
    <property type="match status" value="11"/>
</dbReference>
<dbReference type="Proteomes" id="UP001221413">
    <property type="component" value="Unassembled WGS sequence"/>
</dbReference>
<dbReference type="EMBL" id="JAQGDS010000003">
    <property type="protein sequence ID" value="KAJ6262640.1"/>
    <property type="molecule type" value="Genomic_DNA"/>
</dbReference>
<dbReference type="AlphaFoldDB" id="A0AAD6J1K4"/>
<proteinExistence type="predicted"/>
<feature type="region of interest" description="Disordered" evidence="5">
    <location>
        <begin position="331"/>
        <end position="350"/>
    </location>
</feature>
<evidence type="ECO:0000313" key="7">
    <source>
        <dbReference type="EMBL" id="KAJ6262640.1"/>
    </source>
</evidence>
<dbReference type="InterPro" id="IPR002110">
    <property type="entry name" value="Ankyrin_rpt"/>
</dbReference>
<dbReference type="Pfam" id="PF13637">
    <property type="entry name" value="Ank_4"/>
    <property type="match status" value="1"/>
</dbReference>
<keyword evidence="2" id="KW-0677">Repeat</keyword>
<dbReference type="GO" id="GO:0019706">
    <property type="term" value="F:protein-cysteine S-palmitoyltransferase activity"/>
    <property type="evidence" value="ECO:0007669"/>
    <property type="project" value="UniProtKB-EC"/>
</dbReference>
<dbReference type="InterPro" id="IPR056884">
    <property type="entry name" value="NPHP3-like_N"/>
</dbReference>